<comment type="caution">
    <text evidence="2">The sequence shown here is derived from an EMBL/GenBank/DDBJ whole genome shotgun (WGS) entry which is preliminary data.</text>
</comment>
<keyword evidence="1" id="KW-1133">Transmembrane helix</keyword>
<proteinExistence type="predicted"/>
<sequence length="202" mass="23590">MAIKINWRIHLIELLTVVIGITLAFWLNNWNEQRKNIALAQQRLGEIRKEIKQNKINIDSALNYHQKLYDQIRSNPEKAVLSIKPANLYVHAWQLSKSANLEQFIDYDLIFLLTDIYSDQEALKHINSEASNLISSLSVYSAAVNDLLQALDHNQSNEKFVEKTHKWKQGWVGVFQDMMYYEKALSKKYTLALEKIDENQLN</sequence>
<dbReference type="EMBL" id="JAUJEA010000001">
    <property type="protein sequence ID" value="MDN5199887.1"/>
    <property type="molecule type" value="Genomic_DNA"/>
</dbReference>
<keyword evidence="1" id="KW-0472">Membrane</keyword>
<keyword evidence="1" id="KW-0812">Transmembrane</keyword>
<dbReference type="Proteomes" id="UP001172082">
    <property type="component" value="Unassembled WGS sequence"/>
</dbReference>
<reference evidence="2" key="1">
    <citation type="submission" date="2023-06" db="EMBL/GenBank/DDBJ databases">
        <title>Genomic of Parafulvivirga corallium.</title>
        <authorList>
            <person name="Wang G."/>
        </authorList>
    </citation>
    <scope>NUCLEOTIDE SEQUENCE</scope>
    <source>
        <strain evidence="2">BMA10</strain>
    </source>
</reference>
<protein>
    <submittedName>
        <fullName evidence="2">Uncharacterized protein</fullName>
    </submittedName>
</protein>
<name>A0ABT8KGQ9_9BACT</name>
<evidence type="ECO:0000256" key="1">
    <source>
        <dbReference type="SAM" id="Phobius"/>
    </source>
</evidence>
<gene>
    <name evidence="2" type="ORF">QQ008_00900</name>
</gene>
<evidence type="ECO:0000313" key="3">
    <source>
        <dbReference type="Proteomes" id="UP001172082"/>
    </source>
</evidence>
<dbReference type="RefSeq" id="WP_346749918.1">
    <property type="nucleotide sequence ID" value="NZ_JAUJEA010000001.1"/>
</dbReference>
<evidence type="ECO:0000313" key="2">
    <source>
        <dbReference type="EMBL" id="MDN5199887.1"/>
    </source>
</evidence>
<organism evidence="2 3">
    <name type="scientific">Splendidivirga corallicola</name>
    <dbReference type="NCBI Taxonomy" id="3051826"/>
    <lineage>
        <taxon>Bacteria</taxon>
        <taxon>Pseudomonadati</taxon>
        <taxon>Bacteroidota</taxon>
        <taxon>Cytophagia</taxon>
        <taxon>Cytophagales</taxon>
        <taxon>Splendidivirgaceae</taxon>
        <taxon>Splendidivirga</taxon>
    </lineage>
</organism>
<feature type="transmembrane region" description="Helical" evidence="1">
    <location>
        <begin position="7"/>
        <end position="27"/>
    </location>
</feature>
<keyword evidence="3" id="KW-1185">Reference proteome</keyword>
<accession>A0ABT8KGQ9</accession>